<dbReference type="Pfam" id="PF12796">
    <property type="entry name" value="Ank_2"/>
    <property type="match status" value="1"/>
</dbReference>
<dbReference type="SUPFAM" id="SSF48403">
    <property type="entry name" value="Ankyrin repeat"/>
    <property type="match status" value="1"/>
</dbReference>
<evidence type="ECO:0000313" key="4">
    <source>
        <dbReference type="EMBL" id="WIA14729.1"/>
    </source>
</evidence>
<dbReference type="PANTHER" id="PTHR24198:SF165">
    <property type="entry name" value="ANKYRIN REPEAT-CONTAINING PROTEIN-RELATED"/>
    <property type="match status" value="1"/>
</dbReference>
<protein>
    <submittedName>
        <fullName evidence="4">Uncharacterized protein</fullName>
    </submittedName>
</protein>
<evidence type="ECO:0000256" key="1">
    <source>
        <dbReference type="ARBA" id="ARBA00022737"/>
    </source>
</evidence>
<keyword evidence="5" id="KW-1185">Reference proteome</keyword>
<evidence type="ECO:0000256" key="2">
    <source>
        <dbReference type="ARBA" id="ARBA00023043"/>
    </source>
</evidence>
<keyword evidence="2 3" id="KW-0040">ANK repeat</keyword>
<accession>A0ABY8U025</accession>
<dbReference type="EMBL" id="CP126212">
    <property type="protein sequence ID" value="WIA14729.1"/>
    <property type="molecule type" value="Genomic_DNA"/>
</dbReference>
<dbReference type="PROSITE" id="PS50297">
    <property type="entry name" value="ANK_REP_REGION"/>
    <property type="match status" value="3"/>
</dbReference>
<organism evidence="4 5">
    <name type="scientific">Tetradesmus obliquus</name>
    <name type="common">Green alga</name>
    <name type="synonym">Acutodesmus obliquus</name>
    <dbReference type="NCBI Taxonomy" id="3088"/>
    <lineage>
        <taxon>Eukaryota</taxon>
        <taxon>Viridiplantae</taxon>
        <taxon>Chlorophyta</taxon>
        <taxon>core chlorophytes</taxon>
        <taxon>Chlorophyceae</taxon>
        <taxon>CS clade</taxon>
        <taxon>Sphaeropleales</taxon>
        <taxon>Scenedesmaceae</taxon>
        <taxon>Tetradesmus</taxon>
    </lineage>
</organism>
<dbReference type="Proteomes" id="UP001244341">
    <property type="component" value="Chromosome 5b"/>
</dbReference>
<reference evidence="4 5" key="1">
    <citation type="submission" date="2023-05" db="EMBL/GenBank/DDBJ databases">
        <title>A 100% complete, gapless, phased diploid assembly of the Scenedesmus obliquus UTEX 3031 genome.</title>
        <authorList>
            <person name="Biondi T.C."/>
            <person name="Hanschen E.R."/>
            <person name="Kwon T."/>
            <person name="Eng W."/>
            <person name="Kruse C.P.S."/>
            <person name="Koehler S.I."/>
            <person name="Kunde Y."/>
            <person name="Gleasner C.D."/>
            <person name="You Mak K.T."/>
            <person name="Polle J."/>
            <person name="Hovde B.T."/>
            <person name="Starkenburg S.R."/>
        </authorList>
    </citation>
    <scope>NUCLEOTIDE SEQUENCE [LARGE SCALE GENOMIC DNA]</scope>
    <source>
        <strain evidence="4 5">DOE0152z</strain>
    </source>
</reference>
<proteinExistence type="predicted"/>
<name>A0ABY8U025_TETOB</name>
<dbReference type="PROSITE" id="PS50088">
    <property type="entry name" value="ANK_REPEAT"/>
    <property type="match status" value="3"/>
</dbReference>
<evidence type="ECO:0000256" key="3">
    <source>
        <dbReference type="PROSITE-ProRule" id="PRU00023"/>
    </source>
</evidence>
<dbReference type="SMART" id="SM00248">
    <property type="entry name" value="ANK"/>
    <property type="match status" value="5"/>
</dbReference>
<gene>
    <name evidence="4" type="ORF">OEZ85_003218</name>
</gene>
<feature type="repeat" description="ANK" evidence="3">
    <location>
        <begin position="187"/>
        <end position="219"/>
    </location>
</feature>
<dbReference type="InterPro" id="IPR002110">
    <property type="entry name" value="Ankyrin_rpt"/>
</dbReference>
<feature type="repeat" description="ANK" evidence="3">
    <location>
        <begin position="229"/>
        <end position="255"/>
    </location>
</feature>
<evidence type="ECO:0000313" key="5">
    <source>
        <dbReference type="Proteomes" id="UP001244341"/>
    </source>
</evidence>
<dbReference type="PANTHER" id="PTHR24198">
    <property type="entry name" value="ANKYRIN REPEAT AND PROTEIN KINASE DOMAIN-CONTAINING PROTEIN"/>
    <property type="match status" value="1"/>
</dbReference>
<dbReference type="InterPro" id="IPR036770">
    <property type="entry name" value="Ankyrin_rpt-contain_sf"/>
</dbReference>
<keyword evidence="1" id="KW-0677">Repeat</keyword>
<sequence length="366" mass="39051">MGLTSSSLSKKKAEVLKLSFQGDAAGVIELADAYPELLQFCSSGRTSCWHLAARAGAADVLAVLVSRAEDLKYRHCLEQRLSKQQLPKQQQQQEILIQEMVNARNCCFVTPLMMAAESGCADSVRLLLQQGANPWAVDDVGCSALHYAAGVDKPAIVSLLLGAAGDTGPVRGPNAPHTRYANVRNQAGLTAVHYAVRASAAQALEVLLRGGANPGLVSFIDCMWEGLPRGSSPLHLAARKNDSGMAMQLLRAYAEQWQHRGQPDPRTVEDRTHLLPYQLALRHNNTQLAECLDPSTPLSSLFGDAATQELPASVLLGPASLAQLARGALSRKLEAELKSLQVQAQLVTSLLSQEGIEQGGVAALGP</sequence>
<dbReference type="Gene3D" id="1.25.40.20">
    <property type="entry name" value="Ankyrin repeat-containing domain"/>
    <property type="match status" value="2"/>
</dbReference>
<feature type="repeat" description="ANK" evidence="3">
    <location>
        <begin position="110"/>
        <end position="139"/>
    </location>
</feature>